<protein>
    <submittedName>
        <fullName evidence="1">Type 2 isopentenyl-diphosphate Delta-isomerase</fullName>
        <ecNumber evidence="1">5.3.3.2</ecNumber>
    </submittedName>
</protein>
<dbReference type="InterPro" id="IPR011179">
    <property type="entry name" value="IPdP_isomerase"/>
</dbReference>
<dbReference type="AlphaFoldDB" id="A0A9D7SV75"/>
<dbReference type="GO" id="GO:0004452">
    <property type="term" value="F:isopentenyl-diphosphate delta-isomerase activity"/>
    <property type="evidence" value="ECO:0007669"/>
    <property type="project" value="UniProtKB-EC"/>
</dbReference>
<dbReference type="Gene3D" id="3.20.20.70">
    <property type="entry name" value="Aldolase class I"/>
    <property type="match status" value="1"/>
</dbReference>
<comment type="caution">
    <text evidence="1">The sequence shown here is derived from an EMBL/GenBank/DDBJ whole genome shotgun (WGS) entry which is preliminary data.</text>
</comment>
<proteinExistence type="predicted"/>
<dbReference type="GO" id="GO:0010181">
    <property type="term" value="F:FMN binding"/>
    <property type="evidence" value="ECO:0007669"/>
    <property type="project" value="InterPro"/>
</dbReference>
<dbReference type="GO" id="GO:0008299">
    <property type="term" value="P:isoprenoid biosynthetic process"/>
    <property type="evidence" value="ECO:0007669"/>
    <property type="project" value="InterPro"/>
</dbReference>
<dbReference type="InterPro" id="IPR013785">
    <property type="entry name" value="Aldolase_TIM"/>
</dbReference>
<sequence>MEEKKFKTGDKDRKQDHIELAFDADMGNLGTDTRFRYEPMLAAHPKPDLDLSISFLGKKLGAPLWVSSMTGGTEMALKINQRLATSCAKFGLGMGLGSCRPLLDNHNRLKDFDVREIIGPELPLYANLGIAQVEKLLADGRIDDILKLIDTLRADGLIVHVNPLQEWLQPEGDRIQNPPIETIQHLLSKVVFPVIVKEVGQGMGWESLSALLSLPIEAIELAAHGGTNFSKLELLRSNSHHQEMYGSIAQIGHTVHQMVSWINQLTNEDGPHIKCRQIILSGGIKDFLDGYYCMEKMKLPSIYGQASAFLKYAKESQEALDEFISKQIAGLQLAHTYLKVK</sequence>
<evidence type="ECO:0000313" key="1">
    <source>
        <dbReference type="EMBL" id="MBK9982583.1"/>
    </source>
</evidence>
<reference evidence="1 2" key="1">
    <citation type="submission" date="2020-10" db="EMBL/GenBank/DDBJ databases">
        <title>Connecting structure to function with the recovery of over 1000 high-quality activated sludge metagenome-assembled genomes encoding full-length rRNA genes using long-read sequencing.</title>
        <authorList>
            <person name="Singleton C.M."/>
            <person name="Petriglieri F."/>
            <person name="Kristensen J.M."/>
            <person name="Kirkegaard R.H."/>
            <person name="Michaelsen T.Y."/>
            <person name="Andersen M.H."/>
            <person name="Karst S.M."/>
            <person name="Dueholm M.S."/>
            <person name="Nielsen P.H."/>
            <person name="Albertsen M."/>
        </authorList>
    </citation>
    <scope>NUCLEOTIDE SEQUENCE [LARGE SCALE GENOMIC DNA]</scope>
    <source>
        <strain evidence="1">Ribe_18-Q3-R11-54_MAXAC.273</strain>
    </source>
</reference>
<dbReference type="EC" id="5.3.3.2" evidence="1"/>
<dbReference type="PANTHER" id="PTHR43665:SF1">
    <property type="entry name" value="ISOPENTENYL-DIPHOSPHATE DELTA-ISOMERASE"/>
    <property type="match status" value="1"/>
</dbReference>
<organism evidence="1 2">
    <name type="scientific">Candidatus Opimibacter skivensis</name>
    <dbReference type="NCBI Taxonomy" id="2982028"/>
    <lineage>
        <taxon>Bacteria</taxon>
        <taxon>Pseudomonadati</taxon>
        <taxon>Bacteroidota</taxon>
        <taxon>Saprospiria</taxon>
        <taxon>Saprospirales</taxon>
        <taxon>Saprospiraceae</taxon>
        <taxon>Candidatus Opimibacter</taxon>
    </lineage>
</organism>
<dbReference type="PANTHER" id="PTHR43665">
    <property type="entry name" value="ISOPENTENYL-DIPHOSPHATE DELTA-ISOMERASE"/>
    <property type="match status" value="1"/>
</dbReference>
<keyword evidence="1" id="KW-0413">Isomerase</keyword>
<dbReference type="Proteomes" id="UP000808337">
    <property type="component" value="Unassembled WGS sequence"/>
</dbReference>
<gene>
    <name evidence="1" type="ORF">IPP15_09175</name>
</gene>
<dbReference type="SUPFAM" id="SSF51395">
    <property type="entry name" value="FMN-linked oxidoreductases"/>
    <property type="match status" value="1"/>
</dbReference>
<evidence type="ECO:0000313" key="2">
    <source>
        <dbReference type="Proteomes" id="UP000808337"/>
    </source>
</evidence>
<accession>A0A9D7SV75</accession>
<name>A0A9D7SV75_9BACT</name>
<dbReference type="EMBL" id="JADKGY010000006">
    <property type="protein sequence ID" value="MBK9982583.1"/>
    <property type="molecule type" value="Genomic_DNA"/>
</dbReference>